<dbReference type="InterPro" id="IPR014756">
    <property type="entry name" value="Ig_E-set"/>
</dbReference>
<feature type="chain" id="PRO_5045403346" description="MD-2-related lipid-recognition domain-containing protein" evidence="2">
    <location>
        <begin position="21"/>
        <end position="363"/>
    </location>
</feature>
<evidence type="ECO:0000256" key="1">
    <source>
        <dbReference type="ARBA" id="ARBA00022729"/>
    </source>
</evidence>
<keyword evidence="1 2" id="KW-0732">Signal</keyword>
<evidence type="ECO:0000313" key="5">
    <source>
        <dbReference type="Proteomes" id="UP000823674"/>
    </source>
</evidence>
<evidence type="ECO:0000313" key="4">
    <source>
        <dbReference type="EMBL" id="KAG5398821.1"/>
    </source>
</evidence>
<comment type="caution">
    <text evidence="4">The sequence shown here is derived from an EMBL/GenBank/DDBJ whole genome shotgun (WGS) entry which is preliminary data.</text>
</comment>
<dbReference type="Pfam" id="PF02221">
    <property type="entry name" value="E1_DerP2_DerF2"/>
    <property type="match status" value="1"/>
</dbReference>
<name>A0ABQ7MJA4_BRACM</name>
<reference evidence="4 5" key="1">
    <citation type="submission" date="2021-03" db="EMBL/GenBank/DDBJ databases">
        <authorList>
            <person name="King G.J."/>
            <person name="Bancroft I."/>
            <person name="Baten A."/>
            <person name="Bloomfield J."/>
            <person name="Borpatragohain P."/>
            <person name="He Z."/>
            <person name="Irish N."/>
            <person name="Irwin J."/>
            <person name="Liu K."/>
            <person name="Mauleon R.P."/>
            <person name="Moore J."/>
            <person name="Morris R."/>
            <person name="Ostergaard L."/>
            <person name="Wang B."/>
            <person name="Wells R."/>
        </authorList>
    </citation>
    <scope>NUCLEOTIDE SEQUENCE [LARGE SCALE GENOMIC DNA]</scope>
    <source>
        <strain evidence="4">R-o-18</strain>
        <tissue evidence="4">Leaf</tissue>
    </source>
</reference>
<dbReference type="PANTHER" id="PTHR11306:SF45">
    <property type="entry name" value="MD-2-RELATED LIPID-RECOGNITION DOMAIN-CONTAINING PROTEIN"/>
    <property type="match status" value="1"/>
</dbReference>
<dbReference type="InterPro" id="IPR036397">
    <property type="entry name" value="RNaseH_sf"/>
</dbReference>
<feature type="domain" description="MD-2-related lipid-recognition" evidence="3">
    <location>
        <begin position="23"/>
        <end position="137"/>
    </location>
</feature>
<feature type="signal peptide" evidence="2">
    <location>
        <begin position="1"/>
        <end position="20"/>
    </location>
</feature>
<dbReference type="Gene3D" id="3.30.420.10">
    <property type="entry name" value="Ribonuclease H-like superfamily/Ribonuclease H"/>
    <property type="match status" value="1"/>
</dbReference>
<dbReference type="SUPFAM" id="SSF53098">
    <property type="entry name" value="Ribonuclease H-like"/>
    <property type="match status" value="1"/>
</dbReference>
<dbReference type="SMART" id="SM00737">
    <property type="entry name" value="ML"/>
    <property type="match status" value="1"/>
</dbReference>
<dbReference type="SUPFAM" id="SSF81296">
    <property type="entry name" value="E set domains"/>
    <property type="match status" value="1"/>
</dbReference>
<dbReference type="InterPro" id="IPR033917">
    <property type="entry name" value="ML_PG-PI_TP"/>
</dbReference>
<evidence type="ECO:0000259" key="3">
    <source>
        <dbReference type="SMART" id="SM00737"/>
    </source>
</evidence>
<sequence>MSRFFLAISCFLCISTIVRATDIKYCNDNAQYQVKVQGVDISPYPIARGEQVTFSLASNTDNVISKGKLVIEVSYFGWHIHSETHDLCDETNCPVAIGDFSVAHSQVMPGYTPPGPYSLKMKMLDGHKELTCIKFSFDIGFGSSVADIQITDIIQSNITFSNHMANFDGPGFAMVDGYWIQTKAIDVEPSTDISPYLSRLLEDCVWNGNRAIVFDLYWDVKSINTKSEWRLSSVKLSTKNLCLFLRLPNPFTDHLKDLYRFFASKFVTFVGVQIEEDLVLLKENHGIVIRSSLEIGKLAAKARGTPIVEFLGTRELAHKILWYDMSRLDSIQSKWDEAGGNDRLEAAAIEGWLIYNVYDQLQQ</sequence>
<gene>
    <name evidence="4" type="primary">A05p047740.1_BraROA</name>
    <name evidence="4" type="ORF">IGI04_020635</name>
</gene>
<dbReference type="InterPro" id="IPR003172">
    <property type="entry name" value="ML_dom"/>
</dbReference>
<dbReference type="CDD" id="cd00917">
    <property type="entry name" value="PG-PI_TP"/>
    <property type="match status" value="1"/>
</dbReference>
<evidence type="ECO:0000256" key="2">
    <source>
        <dbReference type="SAM" id="SignalP"/>
    </source>
</evidence>
<dbReference type="EMBL" id="JADBGQ010000005">
    <property type="protein sequence ID" value="KAG5398821.1"/>
    <property type="molecule type" value="Genomic_DNA"/>
</dbReference>
<proteinExistence type="predicted"/>
<dbReference type="Gene3D" id="2.60.40.770">
    <property type="match status" value="1"/>
</dbReference>
<dbReference type="InterPro" id="IPR012337">
    <property type="entry name" value="RNaseH-like_sf"/>
</dbReference>
<dbReference type="PANTHER" id="PTHR11306">
    <property type="entry name" value="NIEMANN PICK TYPE C2 PROTEIN NPC2-RELATED"/>
    <property type="match status" value="1"/>
</dbReference>
<dbReference type="Proteomes" id="UP000823674">
    <property type="component" value="Chromosome A05"/>
</dbReference>
<dbReference type="InterPro" id="IPR039670">
    <property type="entry name" value="NPC2-like"/>
</dbReference>
<keyword evidence="5" id="KW-1185">Reference proteome</keyword>
<protein>
    <recommendedName>
        <fullName evidence="3">MD-2-related lipid-recognition domain-containing protein</fullName>
    </recommendedName>
</protein>
<accession>A0ABQ7MJA4</accession>
<organism evidence="4 5">
    <name type="scientific">Brassica rapa subsp. trilocularis</name>
    <dbReference type="NCBI Taxonomy" id="1813537"/>
    <lineage>
        <taxon>Eukaryota</taxon>
        <taxon>Viridiplantae</taxon>
        <taxon>Streptophyta</taxon>
        <taxon>Embryophyta</taxon>
        <taxon>Tracheophyta</taxon>
        <taxon>Spermatophyta</taxon>
        <taxon>Magnoliopsida</taxon>
        <taxon>eudicotyledons</taxon>
        <taxon>Gunneridae</taxon>
        <taxon>Pentapetalae</taxon>
        <taxon>rosids</taxon>
        <taxon>malvids</taxon>
        <taxon>Brassicales</taxon>
        <taxon>Brassicaceae</taxon>
        <taxon>Brassiceae</taxon>
        <taxon>Brassica</taxon>
    </lineage>
</organism>